<dbReference type="Pfam" id="PF23099">
    <property type="entry name" value="UTP20_C"/>
    <property type="match status" value="1"/>
</dbReference>
<feature type="compositionally biased region" description="Polar residues" evidence="1">
    <location>
        <begin position="2914"/>
        <end position="2923"/>
    </location>
</feature>
<dbReference type="InterPro" id="IPR016024">
    <property type="entry name" value="ARM-type_fold"/>
</dbReference>
<dbReference type="PANTHER" id="PTHR17695:SF11">
    <property type="entry name" value="SMALL SUBUNIT PROCESSOME COMPONENT 20 HOMOLOG"/>
    <property type="match status" value="1"/>
</dbReference>
<evidence type="ECO:0000313" key="5">
    <source>
        <dbReference type="EMBL" id="PVU93768.1"/>
    </source>
</evidence>
<dbReference type="Pfam" id="PF07539">
    <property type="entry name" value="UTP20_N"/>
    <property type="match status" value="1"/>
</dbReference>
<feature type="domain" description="U3 small nucleolar RNA-associated protein 20" evidence="3">
    <location>
        <begin position="1996"/>
        <end position="2195"/>
    </location>
</feature>
<dbReference type="InterPro" id="IPR046523">
    <property type="entry name" value="UTP20_dom"/>
</dbReference>
<feature type="domain" description="U3 small nucleolar RNA-associated protein 20 C-terminal" evidence="4">
    <location>
        <begin position="2867"/>
        <end position="3128"/>
    </location>
</feature>
<feature type="region of interest" description="Disordered" evidence="1">
    <location>
        <begin position="3110"/>
        <end position="3134"/>
    </location>
</feature>
<gene>
    <name evidence="5" type="ORF">BB559_003172</name>
</gene>
<evidence type="ECO:0000259" key="2">
    <source>
        <dbReference type="Pfam" id="PF07539"/>
    </source>
</evidence>
<dbReference type="EMBL" id="MBFT01000301">
    <property type="protein sequence ID" value="PVU93768.1"/>
    <property type="molecule type" value="Genomic_DNA"/>
</dbReference>
<dbReference type="InterPro" id="IPR052575">
    <property type="entry name" value="SSU_processome_comp_20"/>
</dbReference>
<dbReference type="STRING" id="61424.A0A2T9YN51"/>
<name>A0A2T9YN51_9FUNG</name>
<dbReference type="InterPro" id="IPR057525">
    <property type="entry name" value="UTP20_C"/>
</dbReference>
<dbReference type="Gene3D" id="1.25.10.10">
    <property type="entry name" value="Leucine-rich Repeat Variant"/>
    <property type="match status" value="2"/>
</dbReference>
<evidence type="ECO:0000259" key="3">
    <source>
        <dbReference type="Pfam" id="PF20416"/>
    </source>
</evidence>
<evidence type="ECO:0000313" key="6">
    <source>
        <dbReference type="Proteomes" id="UP000245699"/>
    </source>
</evidence>
<comment type="caution">
    <text evidence="5">The sequence shown here is derived from an EMBL/GenBank/DDBJ whole genome shotgun (WGS) entry which is preliminary data.</text>
</comment>
<dbReference type="Proteomes" id="UP000245699">
    <property type="component" value="Unassembled WGS sequence"/>
</dbReference>
<organism evidence="5 6">
    <name type="scientific">Furculomyces boomerangus</name>
    <dbReference type="NCBI Taxonomy" id="61424"/>
    <lineage>
        <taxon>Eukaryota</taxon>
        <taxon>Fungi</taxon>
        <taxon>Fungi incertae sedis</taxon>
        <taxon>Zoopagomycota</taxon>
        <taxon>Kickxellomycotina</taxon>
        <taxon>Harpellomycetes</taxon>
        <taxon>Harpellales</taxon>
        <taxon>Harpellaceae</taxon>
        <taxon>Furculomyces</taxon>
    </lineage>
</organism>
<feature type="region of interest" description="Disordered" evidence="1">
    <location>
        <begin position="2914"/>
        <end position="2938"/>
    </location>
</feature>
<dbReference type="Pfam" id="PF20416">
    <property type="entry name" value="UTP20"/>
    <property type="match status" value="1"/>
</dbReference>
<dbReference type="SUPFAM" id="SSF48371">
    <property type="entry name" value="ARM repeat"/>
    <property type="match status" value="3"/>
</dbReference>
<evidence type="ECO:0000256" key="1">
    <source>
        <dbReference type="SAM" id="MobiDB-lite"/>
    </source>
</evidence>
<reference evidence="5 6" key="1">
    <citation type="journal article" date="2018" name="MBio">
        <title>Comparative Genomics Reveals the Core Gene Toolbox for the Fungus-Insect Symbiosis.</title>
        <authorList>
            <person name="Wang Y."/>
            <person name="Stata M."/>
            <person name="Wang W."/>
            <person name="Stajich J.E."/>
            <person name="White M.M."/>
            <person name="Moncalvo J.M."/>
        </authorList>
    </citation>
    <scope>NUCLEOTIDE SEQUENCE [LARGE SCALE GENOMIC DNA]</scope>
    <source>
        <strain evidence="5 6">AUS-77-4</strain>
    </source>
</reference>
<dbReference type="GO" id="GO:0030686">
    <property type="term" value="C:90S preribosome"/>
    <property type="evidence" value="ECO:0007669"/>
    <property type="project" value="TreeGrafter"/>
</dbReference>
<protein>
    <submittedName>
        <fullName evidence="5">Uncharacterized protein</fullName>
    </submittedName>
</protein>
<dbReference type="InterPro" id="IPR011430">
    <property type="entry name" value="UTP20_N"/>
</dbReference>
<keyword evidence="6" id="KW-1185">Reference proteome</keyword>
<sequence length="3147" mass="360192">MANIEPKQLNVGEGANRFKYQSFNKRIEKIGITAGRRIQRDTQTLDENSTYFGEALDKWCDLNGTREFQNFSNSVSSYGKSLAQILYHKEEIINILLDSINADQDMSLEPLFDIATSLAKDLQAEFYPYYIPVLTAISKHVRSKHVETIEHSFNAIAFLFKYLQKQLSSDLRPTFDVLSPFLGAEKQKTHIRRFAAESLSFMIRKLKNDKLNVFVNHVFSSLENVVDSKRIEFMQGISLLFFETIKGVEKKLYSQSQTIFKALFAQIEHKINSELYKTVISNVFKMALHQSGNSLEAKPIWDLVSESIKSYSEKLINVEEHPKDTNSDQLENSINIYKDILILLATVASDGSVLRKGSRVCDHIGMLKSGELMMDVISALKNSEIKYTDLVQVLSVYLSSVFLHCPANYLVSSGKITLNKFLDLLKLTNQHFYGFEMMLILNKMNWPQFFTLGLPFLVNISNDCWKESPSNEPKTTQPNSIQVQTLVTWSHLIRFGAFDNVESKSIIQMDNGKINFFQKEPKNQTGNTVIGILNIIEGYENVNEKNLNCTTHNSIEETISSQISTIDLYSMCIRILEKSVVPFDTLSEKLFTLLNSVLNRILDPKITTPEKSYQDEIHCSDPKSIYSLCSLFGQIAGTLVSVIQNSFKTLSEKQQEQSVKKLLFLWDLLLSKALGIEKGKINESVKPNSVVEIMRINSVVLNSTKELIYTLRSLESIGSSSNQQQRLKNLVKSTKLFSSEFFYDSVLPALVNNVASFNKVVRKSSLDLVHAFATCSISEDSSPALSLLNSITSAEEAGISLVEYRNKINHVMRMVSIIFTNELNENLIKMSANLMVSYLGLNLSLIWKEMNKILLDSIKGGKNSKIMRKYVWSAIYKFVGHLYSINDKNDYNKDLEPGISRNATTWINNQLLKLESIEKTQKTNSLEGVRIDCPYNTKFRNIVGYYSILDEITSTGPIGDHIAIHGILCIEISGKYNINSSPEKLVLPRIDYSTILVNVFNALTTMSELSSEHLVEIIRIFTRQMYWDWNTLIEDTKSNNEDSDNVAVKAGYNSVLIEKSRKVKNNRLYAMLSLLAKVSNIKKYDVVNKICLILITNGDPQTQKLALEVLLHLHRQKNSQEVIKHAEDLRNTLSNDIFKETLLNLKLNERFESENSSNYSNIPVSEMMEILLRLLYGKLVSRAGNKSNKTSMRVRRLVIFQTLASLVPKELDMFCDLILNQFGTAHESYSNLNLENCQLYLDRVKEIALKTKVGFLSLVQELVKQLGTKINPIFHKIITTTLLILGSSQQEITKYQSSMNIENDVEYEKGSINDPNVDNILENTVDSEINVEDDEETVIDNDSEDDEESGLVVEKDSIDEGDDMNIEENDLNEIDEEDYLDEDHVNYKHGDVLKLRQLAIRLLSTLITVHPEHARYPLEQYFEMINMFAFAPRIDKMRVENTQNESSLIELITSCTQYPDTIILVLQTNDLILPNLISILAAKSLSAVVTKKVLDILSRLLDLENIYKSKMVVNDKQETVRAAAIECTKKVLAQNASLIVSQSQIYLIANYKTIKTNSKILIQLVYILSHVSEYLTKESPKDLIMLLDLLIPFVSSDKNKNKAVVNEKTQVEILVLLNKFIPMLFSKDIVDSGLDLVGQFEKYFNLISKLFGRRPTNKDFRELLCEILSNLATHDMKQNEGSLVFVCDVIKNLNSYSQTRINEPDFDKRLSTFNDLNERWYCDSTLLNERSWLPLLYNLIYFSNDEDELSLRSNSGFGLTRFIEMVAAVNASFDTTSLYSELIEKVLWTEVLITLKSGSIIIKQDYIKLLGTLVSKLGSKTQIFGDLQVLLVEDEEASFFLNILHLQMHRRVRALTRFNSILETDGCFRQTTLHTLFLPFFESILFTTNRQAEHSLVAELITSLSQISKHLNFNNYINTIRRYMNKKKQDNERVMNRLIISTLQSFQFNLRDASSSEDLSSTKMLNQVDRFLLPQLKNYLSSTEKIHENPKGADESLSQRIPVSLAYVKILTLCPKETMDKHLPPLLTIMCNLLKARSQETRDTTRNTLSKILGLLGPNYFGFLVSSLETTLQKGFMRHVLTFTLHFLLSNNEFPAGSIDYTMKVLINIFVKDMFDASKGDYKSQNNAYKEIRSKNNKSLTSFEILASTIRISNLAMLLVPLIEILDVTDDLNSIKSVKTCLHHIATGLVKNKDLLPVNRKTLNMVEIQENVVDDKSDDYQNEDSKEARVELGEGLDYDEEENDEGIKTENLLKDSVNKLYSSNILLLKYIFSLIHNHLFNNSSKNKDIENRNKDRLRKDSLQIEEVPIKSHLRTNAHCVVEFGLQTLLSMFKLSLIPVSPKNLTPEFETELLKFVDLVGNCLFSNHDNVMHLSLRIYGVLIKLKAGTLLTKSEMKIIINRCFQLLKKAPDSKSPLSISCLQLISTILKVQKPIEKVASIEQSNVSDLLNKSQLDHLVSLIKPDLESEEFQSATFSLLIGILNNKLISTDLYDLIDNNIQSLLIKSYSKFVRKQCQASLLKFYLNYPISQQRLTNLLNFILMNINGYELQSGRESGLEFMNTLVIELPESLIVNSYDQIFVSLVMALINESEQKLVEMISILIKKLVRKMDVANLTSSFDLVFQWLQPDVAIQDNNEMDENSTSNYQKKLLLWKASLQILGLVVESCIEDGQQKGKSVLVEFLSSHFQQIIQFVYHTLAVSVYKWKKNEDNQKSTFLGSDFEDTATFELWQHSYLALKLLERLYKMEQFNEFLDTMSNSSGSTVVLHLMVTWQLVVAHLTYPHTWNRMLSTRLVGLYFSVNRNVSEDKMLLVMKSKLMPIGKITDLDEKVVELLEDKKLLNRFESKKQNPTFILLNFTILIQIAYLSTVQLNSANLNDEHGSQIVKNLFFIAKTFLPLADHELIEDYNLNDTNHNGKSVSKKGNSNDQEEDKNKENEIEREGEDFEDMIEKHHFNAFDPESISYEYGLLWLLRRAIRVANYELIKHSKSTIRRKTVFQLLAATVSVINREILPKYVKMMVLPVYRTISIDTKSLGKFRNNNEYDLSGVDGSSSYIDLLELSNQFVDLLKQLVGSEKFNVIYNQLNLESYNRKQNRKVQSQQLKLADPQKYAMIKESRNQNKKRKKTSRNAELSSKKVRHVFDVRVKK</sequence>
<dbReference type="GO" id="GO:0032040">
    <property type="term" value="C:small-subunit processome"/>
    <property type="evidence" value="ECO:0007669"/>
    <property type="project" value="TreeGrafter"/>
</dbReference>
<accession>A0A2T9YN51</accession>
<proteinExistence type="predicted"/>
<dbReference type="InterPro" id="IPR011989">
    <property type="entry name" value="ARM-like"/>
</dbReference>
<feature type="domain" description="U3 small nucleolar RNA-associated protein 20 N-terminal" evidence="2">
    <location>
        <begin position="1064"/>
        <end position="1797"/>
    </location>
</feature>
<evidence type="ECO:0000259" key="4">
    <source>
        <dbReference type="Pfam" id="PF23099"/>
    </source>
</evidence>
<dbReference type="OrthoDB" id="360653at2759"/>
<dbReference type="PANTHER" id="PTHR17695">
    <property type="entry name" value="SMALL SUBUNIT PROCESSOME COMPONENT 20 HOMOLOG"/>
    <property type="match status" value="1"/>
</dbReference>